<evidence type="ECO:0000256" key="2">
    <source>
        <dbReference type="ARBA" id="ARBA00009592"/>
    </source>
</evidence>
<keyword evidence="5 11" id="KW-0812">Transmembrane</keyword>
<feature type="signal peptide" evidence="12">
    <location>
        <begin position="1"/>
        <end position="29"/>
    </location>
</feature>
<keyword evidence="9 11" id="KW-0472">Membrane</keyword>
<dbReference type="Proteomes" id="UP000626092">
    <property type="component" value="Unassembled WGS sequence"/>
</dbReference>
<dbReference type="Pfam" id="PF08263">
    <property type="entry name" value="LRRNT_2"/>
    <property type="match status" value="1"/>
</dbReference>
<dbReference type="AlphaFoldDB" id="A0A834H9Q4"/>
<evidence type="ECO:0000256" key="10">
    <source>
        <dbReference type="ARBA" id="ARBA00023180"/>
    </source>
</evidence>
<dbReference type="GO" id="GO:0051707">
    <property type="term" value="P:response to other organism"/>
    <property type="evidence" value="ECO:0007669"/>
    <property type="project" value="UniProtKB-ARBA"/>
</dbReference>
<dbReference type="FunFam" id="3.80.10.10:FF:000111">
    <property type="entry name" value="LRR receptor-like serine/threonine-protein kinase ERECTA"/>
    <property type="match status" value="1"/>
</dbReference>
<dbReference type="EMBL" id="WJXA01000003">
    <property type="protein sequence ID" value="KAF7149252.1"/>
    <property type="molecule type" value="Genomic_DNA"/>
</dbReference>
<keyword evidence="6 12" id="KW-0732">Signal</keyword>
<dbReference type="InterPro" id="IPR003591">
    <property type="entry name" value="Leu-rich_rpt_typical-subtyp"/>
</dbReference>
<feature type="chain" id="PRO_5033047481" description="Leucine-rich repeat-containing N-terminal plant-type domain-containing protein" evidence="12">
    <location>
        <begin position="30"/>
        <end position="1045"/>
    </location>
</feature>
<evidence type="ECO:0000313" key="14">
    <source>
        <dbReference type="EMBL" id="KAF7149252.1"/>
    </source>
</evidence>
<keyword evidence="15" id="KW-1185">Reference proteome</keyword>
<dbReference type="InterPro" id="IPR013210">
    <property type="entry name" value="LRR_N_plant-typ"/>
</dbReference>
<protein>
    <recommendedName>
        <fullName evidence="13">Leucine-rich repeat-containing N-terminal plant-type domain-containing protein</fullName>
    </recommendedName>
</protein>
<evidence type="ECO:0000256" key="7">
    <source>
        <dbReference type="ARBA" id="ARBA00022737"/>
    </source>
</evidence>
<evidence type="ECO:0000256" key="8">
    <source>
        <dbReference type="ARBA" id="ARBA00022989"/>
    </source>
</evidence>
<keyword evidence="10" id="KW-0325">Glycoprotein</keyword>
<dbReference type="SMART" id="SM00369">
    <property type="entry name" value="LRR_TYP"/>
    <property type="match status" value="9"/>
</dbReference>
<dbReference type="Pfam" id="PF00560">
    <property type="entry name" value="LRR_1"/>
    <property type="match status" value="12"/>
</dbReference>
<dbReference type="GO" id="GO:0006952">
    <property type="term" value="P:defense response"/>
    <property type="evidence" value="ECO:0007669"/>
    <property type="project" value="UniProtKB-ARBA"/>
</dbReference>
<dbReference type="FunFam" id="3.80.10.10:FF:000383">
    <property type="entry name" value="Leucine-rich repeat receptor protein kinase EMS1"/>
    <property type="match status" value="1"/>
</dbReference>
<comment type="similarity">
    <text evidence="2">Belongs to the RLP family.</text>
</comment>
<dbReference type="InterPro" id="IPR001611">
    <property type="entry name" value="Leu-rich_rpt"/>
</dbReference>
<evidence type="ECO:0000313" key="15">
    <source>
        <dbReference type="Proteomes" id="UP000626092"/>
    </source>
</evidence>
<evidence type="ECO:0000256" key="9">
    <source>
        <dbReference type="ARBA" id="ARBA00023136"/>
    </source>
</evidence>
<feature type="domain" description="Leucine-rich repeat-containing N-terminal plant-type" evidence="13">
    <location>
        <begin position="49"/>
        <end position="86"/>
    </location>
</feature>
<organism evidence="14 15">
    <name type="scientific">Rhododendron simsii</name>
    <name type="common">Sims's rhododendron</name>
    <dbReference type="NCBI Taxonomy" id="118357"/>
    <lineage>
        <taxon>Eukaryota</taxon>
        <taxon>Viridiplantae</taxon>
        <taxon>Streptophyta</taxon>
        <taxon>Embryophyta</taxon>
        <taxon>Tracheophyta</taxon>
        <taxon>Spermatophyta</taxon>
        <taxon>Magnoliopsida</taxon>
        <taxon>eudicotyledons</taxon>
        <taxon>Gunneridae</taxon>
        <taxon>Pentapetalae</taxon>
        <taxon>asterids</taxon>
        <taxon>Ericales</taxon>
        <taxon>Ericaceae</taxon>
        <taxon>Ericoideae</taxon>
        <taxon>Rhodoreae</taxon>
        <taxon>Rhododendron</taxon>
    </lineage>
</organism>
<dbReference type="OrthoDB" id="1600340at2759"/>
<dbReference type="InterPro" id="IPR032675">
    <property type="entry name" value="LRR_dom_sf"/>
</dbReference>
<name>A0A834H9Q4_RHOSS</name>
<keyword evidence="7" id="KW-0677">Repeat</keyword>
<evidence type="ECO:0000256" key="1">
    <source>
        <dbReference type="ARBA" id="ARBA00004251"/>
    </source>
</evidence>
<dbReference type="SUPFAM" id="SSF52058">
    <property type="entry name" value="L domain-like"/>
    <property type="match status" value="3"/>
</dbReference>
<gene>
    <name evidence="14" type="ORF">RHSIM_Rhsim03G0157900</name>
</gene>
<reference evidence="14" key="1">
    <citation type="submission" date="2019-11" db="EMBL/GenBank/DDBJ databases">
        <authorList>
            <person name="Liu Y."/>
            <person name="Hou J."/>
            <person name="Li T.-Q."/>
            <person name="Guan C.-H."/>
            <person name="Wu X."/>
            <person name="Wu H.-Z."/>
            <person name="Ling F."/>
            <person name="Zhang R."/>
            <person name="Shi X.-G."/>
            <person name="Ren J.-P."/>
            <person name="Chen E.-F."/>
            <person name="Sun J.-M."/>
        </authorList>
    </citation>
    <scope>NUCLEOTIDE SEQUENCE</scope>
    <source>
        <strain evidence="14">Adult_tree_wgs_1</strain>
        <tissue evidence="14">Leaves</tissue>
    </source>
</reference>
<comment type="subcellular location">
    <subcellularLocation>
        <location evidence="1">Cell membrane</location>
        <topology evidence="1">Single-pass type I membrane protein</topology>
    </subcellularLocation>
</comment>
<evidence type="ECO:0000256" key="5">
    <source>
        <dbReference type="ARBA" id="ARBA00022692"/>
    </source>
</evidence>
<sequence length="1045" mass="116570">MLSSMTTSAAFAFFFCFLFTIPNFHVCFCNGISSSSNHTHHNNITCFENEREALLKFKQDLIDPMKRLSSWDIGEDCCNWTGVVCDNFTGHVREIRLRSPYDRLSENYTEREAYWRCRLGGKLNPSLLDLKHLQYLDLSNNDFKGAHIPSFIGSIATLRYLNLSEAGFSGTIPPQLGNVTTMRYLDLGSDFERLSCGNLQWLSRLVMLRHLDMTGVYLGQALDWLQVTSNLPSLVELHLSACELEYVSLYSTNKINFTSLDILALSSNINLGSSIPGWILSLNHLVSLEMSGCQLEGPLPSGLQNMTSLRVLDWSGNNFNSTIPNWLYSASHLESLSLRDNNLLHGAVSIAIGNLTSLVSLDLSLNQLQGSIPTSLGKLCKLKTIDLSDNEFSGEVADIFVGFSRCKSNELETFRSSGNHLLGHLPYELGQLTSLTDFTLNGNSFSGPIPASIGRLSSLIWLDLSSNKFNETLPESLGRLGKLEGLLINNNLLEGVVSDVHFANFTRLRYLDAGGNCLTLNASENWVPPFQVEHLILDSWKLGPQFPLWLPSQMKLVKLSIANTKISDSIPTLFWPILFKLCHANLSLNQIWGEISRLPNVEHPYCTIDLSSNLFNGSLPLIPPNLAWIDLSNNSFSGSIYHMLCDKGEEPNIGLYYLNMGHNRLSGKIPDCWKNWQSLVIIKLENNNLEGSIPSSIGLLPNLRSLHLRHNNLTGELPQTLQNCSLLLVIDFGENKLTGTVPPWMGNASLGLIVLDLRSNNFLGNLPYELCRLSSLQILDVAHNNLFGPLPRCFANFSVMAKIRNPSDVSYTTSSKYGTVWPASIVQYLENAILVTKGRYVEYGTTLRLVTSMDLSGNSLSGEIPEELTKLVGLWSLNLSGNHLTGRIPRNIGDMRQLESLDFSLNQLSGEIPSSMSSLTFLSQLNLSYNNLTGSIPSSTQLQSMNESSFYGNNLCGPPLTSCNPNKTLPPKVDRQGSEEEEEGEGFSKALFFASMALGFAAGFWIVLGPLLFKRSWRITYFRVLEDIWHKLCDFIFECRYIFRR</sequence>
<evidence type="ECO:0000256" key="11">
    <source>
        <dbReference type="SAM" id="Phobius"/>
    </source>
</evidence>
<dbReference type="PANTHER" id="PTHR48063:SF98">
    <property type="entry name" value="LRR RECEPTOR-LIKE SERINE_THREONINE-PROTEIN KINASE FLS2"/>
    <property type="match status" value="1"/>
</dbReference>
<feature type="transmembrane region" description="Helical" evidence="11">
    <location>
        <begin position="990"/>
        <end position="1013"/>
    </location>
</feature>
<dbReference type="Gene3D" id="3.80.10.10">
    <property type="entry name" value="Ribonuclease Inhibitor"/>
    <property type="match status" value="5"/>
</dbReference>
<dbReference type="Pfam" id="PF13855">
    <property type="entry name" value="LRR_8"/>
    <property type="match status" value="1"/>
</dbReference>
<evidence type="ECO:0000259" key="13">
    <source>
        <dbReference type="Pfam" id="PF08263"/>
    </source>
</evidence>
<dbReference type="FunFam" id="3.80.10.10:FF:000095">
    <property type="entry name" value="LRR receptor-like serine/threonine-protein kinase GSO1"/>
    <property type="match status" value="2"/>
</dbReference>
<evidence type="ECO:0000256" key="4">
    <source>
        <dbReference type="ARBA" id="ARBA00022614"/>
    </source>
</evidence>
<keyword evidence="8 11" id="KW-1133">Transmembrane helix</keyword>
<dbReference type="PROSITE" id="PS51450">
    <property type="entry name" value="LRR"/>
    <property type="match status" value="1"/>
</dbReference>
<accession>A0A834H9Q4</accession>
<keyword evidence="4" id="KW-0433">Leucine-rich repeat</keyword>
<keyword evidence="3" id="KW-1003">Cell membrane</keyword>
<dbReference type="InterPro" id="IPR046956">
    <property type="entry name" value="RLP23-like"/>
</dbReference>
<comment type="caution">
    <text evidence="14">The sequence shown here is derived from an EMBL/GenBank/DDBJ whole genome shotgun (WGS) entry which is preliminary data.</text>
</comment>
<evidence type="ECO:0000256" key="3">
    <source>
        <dbReference type="ARBA" id="ARBA00022475"/>
    </source>
</evidence>
<evidence type="ECO:0000256" key="6">
    <source>
        <dbReference type="ARBA" id="ARBA00022729"/>
    </source>
</evidence>
<evidence type="ECO:0000256" key="12">
    <source>
        <dbReference type="SAM" id="SignalP"/>
    </source>
</evidence>
<dbReference type="PANTHER" id="PTHR48063">
    <property type="entry name" value="LRR RECEPTOR-LIKE KINASE"/>
    <property type="match status" value="1"/>
</dbReference>
<dbReference type="GO" id="GO:0005886">
    <property type="term" value="C:plasma membrane"/>
    <property type="evidence" value="ECO:0007669"/>
    <property type="project" value="UniProtKB-SubCell"/>
</dbReference>
<proteinExistence type="inferred from homology"/>